<comment type="caution">
    <text evidence="1">The sequence shown here is derived from an EMBL/GenBank/DDBJ whole genome shotgun (WGS) entry which is preliminary data.</text>
</comment>
<gene>
    <name evidence="1" type="ORF">G3M58_30995</name>
</gene>
<organism evidence="1">
    <name type="scientific">Streptomyces sp. SID7499</name>
    <dbReference type="NCBI Taxonomy" id="2706086"/>
    <lineage>
        <taxon>Bacteria</taxon>
        <taxon>Bacillati</taxon>
        <taxon>Actinomycetota</taxon>
        <taxon>Actinomycetes</taxon>
        <taxon>Kitasatosporales</taxon>
        <taxon>Streptomycetaceae</taxon>
        <taxon>Streptomyces</taxon>
    </lineage>
</organism>
<sequence length="74" mass="7863">WQEWQARHRALVVLDDVPDEASVRGLLSRSGKCSVLITARGQLAGLAPVHRIALPALADGEALELLGKLIGAGR</sequence>
<dbReference type="EMBL" id="JAAGMN010003277">
    <property type="protein sequence ID" value="NEE10875.1"/>
    <property type="molecule type" value="Genomic_DNA"/>
</dbReference>
<proteinExistence type="predicted"/>
<accession>A0A6G3WZC5</accession>
<dbReference type="AlphaFoldDB" id="A0A6G3WZC5"/>
<protein>
    <submittedName>
        <fullName evidence="1">AfsR family transcriptional regulator</fullName>
    </submittedName>
</protein>
<feature type="non-terminal residue" evidence="1">
    <location>
        <position position="74"/>
    </location>
</feature>
<feature type="non-terminal residue" evidence="1">
    <location>
        <position position="1"/>
    </location>
</feature>
<evidence type="ECO:0000313" key="1">
    <source>
        <dbReference type="EMBL" id="NEE10875.1"/>
    </source>
</evidence>
<reference evidence="1" key="1">
    <citation type="submission" date="2020-01" db="EMBL/GenBank/DDBJ databases">
        <title>Insect and environment-associated Actinomycetes.</title>
        <authorList>
            <person name="Currrie C."/>
            <person name="Chevrette M."/>
            <person name="Carlson C."/>
            <person name="Stubbendieck R."/>
            <person name="Wendt-Pienkowski E."/>
        </authorList>
    </citation>
    <scope>NUCLEOTIDE SEQUENCE</scope>
    <source>
        <strain evidence="1">SID7499</strain>
    </source>
</reference>
<name>A0A6G3WZC5_9ACTN</name>